<evidence type="ECO:0000313" key="3">
    <source>
        <dbReference type="Proteomes" id="UP001235939"/>
    </source>
</evidence>
<organism evidence="2 3">
    <name type="scientific">Cordylochernes scorpioides</name>
    <dbReference type="NCBI Taxonomy" id="51811"/>
    <lineage>
        <taxon>Eukaryota</taxon>
        <taxon>Metazoa</taxon>
        <taxon>Ecdysozoa</taxon>
        <taxon>Arthropoda</taxon>
        <taxon>Chelicerata</taxon>
        <taxon>Arachnida</taxon>
        <taxon>Pseudoscorpiones</taxon>
        <taxon>Cheliferoidea</taxon>
        <taxon>Chernetidae</taxon>
        <taxon>Cordylochernes</taxon>
    </lineage>
</organism>
<dbReference type="CDD" id="cd01647">
    <property type="entry name" value="RT_LTR"/>
    <property type="match status" value="1"/>
</dbReference>
<dbReference type="SUPFAM" id="SSF56672">
    <property type="entry name" value="DNA/RNA polymerases"/>
    <property type="match status" value="1"/>
</dbReference>
<accession>A0ABY6KZL1</accession>
<dbReference type="Gene3D" id="3.10.10.10">
    <property type="entry name" value="HIV Type 1 Reverse Transcriptase, subunit A, domain 1"/>
    <property type="match status" value="1"/>
</dbReference>
<dbReference type="InterPro" id="IPR043128">
    <property type="entry name" value="Rev_trsase/Diguanyl_cyclase"/>
</dbReference>
<dbReference type="EMBL" id="CP092873">
    <property type="protein sequence ID" value="UYV74074.1"/>
    <property type="molecule type" value="Genomic_DNA"/>
</dbReference>
<dbReference type="Proteomes" id="UP001235939">
    <property type="component" value="Chromosome 11"/>
</dbReference>
<dbReference type="InterPro" id="IPR043502">
    <property type="entry name" value="DNA/RNA_pol_sf"/>
</dbReference>
<dbReference type="Gene3D" id="3.30.70.270">
    <property type="match status" value="1"/>
</dbReference>
<dbReference type="InterPro" id="IPR000477">
    <property type="entry name" value="RT_dom"/>
</dbReference>
<evidence type="ECO:0000313" key="2">
    <source>
        <dbReference type="EMBL" id="UYV74074.1"/>
    </source>
</evidence>
<keyword evidence="3" id="KW-1185">Reference proteome</keyword>
<protein>
    <submittedName>
        <fullName evidence="2">K02A2.6-like</fullName>
    </submittedName>
</protein>
<dbReference type="Pfam" id="PF00078">
    <property type="entry name" value="RVT_1"/>
    <property type="match status" value="1"/>
</dbReference>
<dbReference type="PANTHER" id="PTHR37984:SF13">
    <property type="entry name" value="RIBONUCLEASE H"/>
    <property type="match status" value="1"/>
</dbReference>
<name>A0ABY6KZL1_9ARAC</name>
<dbReference type="PANTHER" id="PTHR37984">
    <property type="entry name" value="PROTEIN CBG26694"/>
    <property type="match status" value="1"/>
</dbReference>
<reference evidence="2 3" key="1">
    <citation type="submission" date="2022-01" db="EMBL/GenBank/DDBJ databases">
        <title>A chromosomal length assembly of Cordylochernes scorpioides.</title>
        <authorList>
            <person name="Zeh D."/>
            <person name="Zeh J."/>
        </authorList>
    </citation>
    <scope>NUCLEOTIDE SEQUENCE [LARGE SCALE GENOMIC DNA]</scope>
    <source>
        <strain evidence="2">IN4F17</strain>
        <tissue evidence="2">Whole Body</tissue>
    </source>
</reference>
<gene>
    <name evidence="2" type="ORF">LAZ67_11002038</name>
</gene>
<dbReference type="PROSITE" id="PS50878">
    <property type="entry name" value="RT_POL"/>
    <property type="match status" value="1"/>
</dbReference>
<sequence>MPSNKIEFSKFATPIVPVQKRDGTIRICGDYRSTINTIVKPDSFPVPAAAVLQAVLAGGRVFSKLDFKDAYQQIVVDEETAEMLIINTHKGLFRVNILPFGVSCAPGIFQRRMKSILSKISGVIVYLDDILVTGRDEKEHSQRLREVLRSIQIMGLTLKQEKCEFKKSSLTFLGCRIDAEGIHPMEEKCEAIKHFPRPKNKKEFPGTFKFL</sequence>
<feature type="domain" description="Reverse transcriptase" evidence="1">
    <location>
        <begin position="1"/>
        <end position="177"/>
    </location>
</feature>
<dbReference type="InterPro" id="IPR050951">
    <property type="entry name" value="Retrovirus_Pol_polyprotein"/>
</dbReference>
<proteinExistence type="predicted"/>
<evidence type="ECO:0000259" key="1">
    <source>
        <dbReference type="PROSITE" id="PS50878"/>
    </source>
</evidence>